<dbReference type="EMBL" id="CP002999">
    <property type="protein sequence ID" value="AEM71346.1"/>
    <property type="molecule type" value="Genomic_DNA"/>
</dbReference>
<dbReference type="STRING" id="886377.Murru_2308"/>
<dbReference type="Gene3D" id="1.10.10.10">
    <property type="entry name" value="Winged helix-like DNA-binding domain superfamily/Winged helix DNA-binding domain"/>
    <property type="match status" value="1"/>
</dbReference>
<keyword evidence="2" id="KW-1185">Reference proteome</keyword>
<dbReference type="InterPro" id="IPR030489">
    <property type="entry name" value="TR_Rrf2-type_CS"/>
</dbReference>
<dbReference type="PROSITE" id="PS01332">
    <property type="entry name" value="HTH_RRF2_1"/>
    <property type="match status" value="1"/>
</dbReference>
<dbReference type="NCBIfam" id="TIGR00738">
    <property type="entry name" value="rrf2_super"/>
    <property type="match status" value="1"/>
</dbReference>
<reference evidence="1 2" key="2">
    <citation type="journal article" date="2012" name="Stand. Genomic Sci.">
        <title>Complete genome sequence of the facultatively anaerobic, appendaged bacterium Muricauda ruestringensis type strain (B1(T)).</title>
        <authorList>
            <person name="Huntemann M."/>
            <person name="Teshima H."/>
            <person name="Lapidus A."/>
            <person name="Nolan M."/>
            <person name="Lucas S."/>
            <person name="Hammon N."/>
            <person name="Deshpande S."/>
            <person name="Cheng J.F."/>
            <person name="Tapia R."/>
            <person name="Goodwin L.A."/>
            <person name="Pitluck S."/>
            <person name="Liolios K."/>
            <person name="Pagani I."/>
            <person name="Ivanova N."/>
            <person name="Mavromatis K."/>
            <person name="Mikhailova N."/>
            <person name="Pati A."/>
            <person name="Chen A."/>
            <person name="Palaniappan K."/>
            <person name="Land M."/>
            <person name="Hauser L."/>
            <person name="Pan C."/>
            <person name="Brambilla E.M."/>
            <person name="Rohde M."/>
            <person name="Spring S."/>
            <person name="Goker M."/>
            <person name="Detter J.C."/>
            <person name="Bristow J."/>
            <person name="Eisen J.A."/>
            <person name="Markowitz V."/>
            <person name="Hugenholtz P."/>
            <person name="Kyrpides N.C."/>
            <person name="Klenk H.P."/>
            <person name="Woyke T."/>
        </authorList>
    </citation>
    <scope>NUCLEOTIDE SEQUENCE [LARGE SCALE GENOMIC DNA]</scope>
    <source>
        <strain evidence="2">DSM 13258 / LMG 19739 / B1</strain>
    </source>
</reference>
<dbReference type="AlphaFoldDB" id="G2PNG6"/>
<evidence type="ECO:0000313" key="1">
    <source>
        <dbReference type="EMBL" id="AEM71346.1"/>
    </source>
</evidence>
<dbReference type="InterPro" id="IPR036388">
    <property type="entry name" value="WH-like_DNA-bd_sf"/>
</dbReference>
<dbReference type="Proteomes" id="UP000008908">
    <property type="component" value="Chromosome"/>
</dbReference>
<sequence>MLTNGCKYAIRAVIYLVMYADVNNKIGAKVIAEDLQVSQPFLAKLLKELSGKGVILSNKGPGGGYFLSEENKENTLWDIISCISDGNKFDECFLGLVKCNNDNPCPLHYAVVPFKKKILSDFQQKTIHAVVEEVKQNGTAITLRNLDM</sequence>
<dbReference type="KEGG" id="mrs:Murru_2308"/>
<name>G2PNG6_ALLRU</name>
<dbReference type="Pfam" id="PF02082">
    <property type="entry name" value="Rrf2"/>
    <property type="match status" value="1"/>
</dbReference>
<gene>
    <name evidence="1" type="ordered locus">Murru_2308</name>
</gene>
<dbReference type="PANTHER" id="PTHR33221:SF14">
    <property type="entry name" value="HTH-TYPE TRANSCRIPTIONAL REGULATOR AQ_268-RELATED"/>
    <property type="match status" value="1"/>
</dbReference>
<dbReference type="GO" id="GO:0005829">
    <property type="term" value="C:cytosol"/>
    <property type="evidence" value="ECO:0007669"/>
    <property type="project" value="TreeGrafter"/>
</dbReference>
<dbReference type="RefSeq" id="WP_014033627.1">
    <property type="nucleotide sequence ID" value="NC_015945.1"/>
</dbReference>
<dbReference type="eggNOG" id="COG1959">
    <property type="taxonomic scope" value="Bacteria"/>
</dbReference>
<protein>
    <submittedName>
        <fullName evidence="1">Transcriptional regulator, BadM/Rrf2 family</fullName>
    </submittedName>
</protein>
<evidence type="ECO:0000313" key="2">
    <source>
        <dbReference type="Proteomes" id="UP000008908"/>
    </source>
</evidence>
<dbReference type="PROSITE" id="PS51197">
    <property type="entry name" value="HTH_RRF2_2"/>
    <property type="match status" value="1"/>
</dbReference>
<reference evidence="2" key="1">
    <citation type="submission" date="2011-08" db="EMBL/GenBank/DDBJ databases">
        <title>The complete genome of Muricauda ruestringensis DSM 13258.</title>
        <authorList>
            <person name="Lucas S."/>
            <person name="Han J."/>
            <person name="Lapidus A."/>
            <person name="Bruce D."/>
            <person name="Goodwin L."/>
            <person name="Pitluck S."/>
            <person name="Peters L."/>
            <person name="Kyrpides N."/>
            <person name="Mavromatis K."/>
            <person name="Ivanova N."/>
            <person name="Ovchinnikova G."/>
            <person name="Teshima H."/>
            <person name="Detter J.C."/>
            <person name="Tapia R."/>
            <person name="Han C."/>
            <person name="Land M."/>
            <person name="Hauser L."/>
            <person name="Markowitz V."/>
            <person name="Cheng J.-F."/>
            <person name="Hugenholtz P."/>
            <person name="Woyke T."/>
            <person name="Wu D."/>
            <person name="Spring S."/>
            <person name="Schroeder M."/>
            <person name="Brambilla E."/>
            <person name="Klenk H.-P."/>
            <person name="Eisen J.A."/>
        </authorList>
    </citation>
    <scope>NUCLEOTIDE SEQUENCE [LARGE SCALE GENOMIC DNA]</scope>
    <source>
        <strain evidence="2">DSM 13258 / LMG 19739 / B1</strain>
    </source>
</reference>
<dbReference type="OrthoDB" id="9808360at2"/>
<accession>G2PNG6</accession>
<dbReference type="GO" id="GO:0003700">
    <property type="term" value="F:DNA-binding transcription factor activity"/>
    <property type="evidence" value="ECO:0007669"/>
    <property type="project" value="TreeGrafter"/>
</dbReference>
<dbReference type="SUPFAM" id="SSF46785">
    <property type="entry name" value="Winged helix' DNA-binding domain"/>
    <property type="match status" value="1"/>
</dbReference>
<dbReference type="HOGENOM" id="CLU_107144_1_4_10"/>
<dbReference type="PANTHER" id="PTHR33221">
    <property type="entry name" value="WINGED HELIX-TURN-HELIX TRANSCRIPTIONAL REGULATOR, RRF2 FAMILY"/>
    <property type="match status" value="1"/>
</dbReference>
<dbReference type="InterPro" id="IPR000944">
    <property type="entry name" value="Tscrpt_reg_Rrf2"/>
</dbReference>
<organism evidence="1 2">
    <name type="scientific">Allomuricauda ruestringensis (strain DSM 13258 / CIP 107369 / LMG 19739 / B1)</name>
    <name type="common">Muricauda ruestringensis</name>
    <dbReference type="NCBI Taxonomy" id="886377"/>
    <lineage>
        <taxon>Bacteria</taxon>
        <taxon>Pseudomonadati</taxon>
        <taxon>Bacteroidota</taxon>
        <taxon>Flavobacteriia</taxon>
        <taxon>Flavobacteriales</taxon>
        <taxon>Flavobacteriaceae</taxon>
        <taxon>Flagellimonas</taxon>
    </lineage>
</organism>
<proteinExistence type="predicted"/>
<dbReference type="InterPro" id="IPR036390">
    <property type="entry name" value="WH_DNA-bd_sf"/>
</dbReference>